<keyword evidence="2" id="KW-0819">tRNA processing</keyword>
<evidence type="ECO:0000256" key="4">
    <source>
        <dbReference type="ARBA" id="ARBA00022759"/>
    </source>
</evidence>
<dbReference type="PROSITE" id="PS00648">
    <property type="entry name" value="RIBONUCLEASE_P"/>
    <property type="match status" value="1"/>
</dbReference>
<evidence type="ECO:0000256" key="5">
    <source>
        <dbReference type="ARBA" id="ARBA00022801"/>
    </source>
</evidence>
<accession>A0A0G1MJD0</accession>
<evidence type="ECO:0000256" key="6">
    <source>
        <dbReference type="ARBA" id="ARBA00022884"/>
    </source>
</evidence>
<dbReference type="SUPFAM" id="SSF54211">
    <property type="entry name" value="Ribosomal protein S5 domain 2-like"/>
    <property type="match status" value="1"/>
</dbReference>
<dbReference type="NCBIfam" id="TIGR00188">
    <property type="entry name" value="rnpA"/>
    <property type="match status" value="1"/>
</dbReference>
<dbReference type="GO" id="GO:0004526">
    <property type="term" value="F:ribonuclease P activity"/>
    <property type="evidence" value="ECO:0007669"/>
    <property type="project" value="UniProtKB-UniRule"/>
</dbReference>
<dbReference type="GO" id="GO:0000049">
    <property type="term" value="F:tRNA binding"/>
    <property type="evidence" value="ECO:0007669"/>
    <property type="project" value="InterPro"/>
</dbReference>
<dbReference type="GO" id="GO:0042781">
    <property type="term" value="F:3'-tRNA processing endoribonuclease activity"/>
    <property type="evidence" value="ECO:0007669"/>
    <property type="project" value="TreeGrafter"/>
</dbReference>
<dbReference type="InterPro" id="IPR000100">
    <property type="entry name" value="RNase_P"/>
</dbReference>
<protein>
    <recommendedName>
        <fullName evidence="7">Ribonuclease P protein component</fullName>
        <ecNumber evidence="7">3.1.26.5</ecNumber>
    </recommendedName>
</protein>
<dbReference type="Gene3D" id="3.30.230.10">
    <property type="match status" value="1"/>
</dbReference>
<gene>
    <name evidence="8" type="ORF">UW78_C0021G0006</name>
</gene>
<dbReference type="InterPro" id="IPR014721">
    <property type="entry name" value="Ribsml_uS5_D2-typ_fold_subgr"/>
</dbReference>
<reference evidence="8 9" key="1">
    <citation type="journal article" date="2015" name="Nature">
        <title>rRNA introns, odd ribosomes, and small enigmatic genomes across a large radiation of phyla.</title>
        <authorList>
            <person name="Brown C.T."/>
            <person name="Hug L.A."/>
            <person name="Thomas B.C."/>
            <person name="Sharon I."/>
            <person name="Castelle C.J."/>
            <person name="Singh A."/>
            <person name="Wilkins M.J."/>
            <person name="Williams K.H."/>
            <person name="Banfield J.F."/>
        </authorList>
    </citation>
    <scope>NUCLEOTIDE SEQUENCE [LARGE SCALE GENOMIC DNA]</scope>
</reference>
<evidence type="ECO:0000256" key="3">
    <source>
        <dbReference type="ARBA" id="ARBA00022722"/>
    </source>
</evidence>
<comment type="caution">
    <text evidence="8">The sequence shown here is derived from an EMBL/GenBank/DDBJ whole genome shotgun (WGS) entry which is preliminary data.</text>
</comment>
<evidence type="ECO:0000256" key="7">
    <source>
        <dbReference type="NCBIfam" id="TIGR00188"/>
    </source>
</evidence>
<dbReference type="InterPro" id="IPR020568">
    <property type="entry name" value="Ribosomal_Su5_D2-typ_SF"/>
</dbReference>
<dbReference type="InterPro" id="IPR020539">
    <property type="entry name" value="RNase_P_CS"/>
</dbReference>
<keyword evidence="4" id="KW-0255">Endonuclease</keyword>
<evidence type="ECO:0000313" key="8">
    <source>
        <dbReference type="EMBL" id="KKT80942.1"/>
    </source>
</evidence>
<evidence type="ECO:0000313" key="9">
    <source>
        <dbReference type="Proteomes" id="UP000034595"/>
    </source>
</evidence>
<sequence length="80" mass="9334">MHVVFLPNHEKFSRFAFIVSTRVDKRATARNRIKRLMREAVRMILSQTQGNTDAILIAKSIRETEIAKNVEELLRRANLL</sequence>
<dbReference type="Proteomes" id="UP000034595">
    <property type="component" value="Unassembled WGS sequence"/>
</dbReference>
<dbReference type="GO" id="GO:0030677">
    <property type="term" value="C:ribonuclease P complex"/>
    <property type="evidence" value="ECO:0007669"/>
    <property type="project" value="TreeGrafter"/>
</dbReference>
<dbReference type="EC" id="3.1.26.5" evidence="7"/>
<dbReference type="EMBL" id="LCJQ01000021">
    <property type="protein sequence ID" value="KKT80942.1"/>
    <property type="molecule type" value="Genomic_DNA"/>
</dbReference>
<dbReference type="PANTHER" id="PTHR33992:SF1">
    <property type="entry name" value="RIBONUCLEASE P PROTEIN COMPONENT"/>
    <property type="match status" value="1"/>
</dbReference>
<name>A0A0G1MJD0_9BACT</name>
<evidence type="ECO:0000256" key="2">
    <source>
        <dbReference type="ARBA" id="ARBA00022694"/>
    </source>
</evidence>
<keyword evidence="5" id="KW-0378">Hydrolase</keyword>
<dbReference type="PANTHER" id="PTHR33992">
    <property type="entry name" value="RIBONUCLEASE P PROTEIN COMPONENT"/>
    <property type="match status" value="1"/>
</dbReference>
<keyword evidence="6" id="KW-0694">RNA-binding</keyword>
<dbReference type="AlphaFoldDB" id="A0A0G1MJD0"/>
<organism evidence="8 9">
    <name type="scientific">Candidatus Azambacteria bacterium GW2011_GWA1_44_9</name>
    <dbReference type="NCBI Taxonomy" id="1618610"/>
    <lineage>
        <taxon>Bacteria</taxon>
        <taxon>Candidatus Azamiibacteriota</taxon>
    </lineage>
</organism>
<comment type="function">
    <text evidence="1">RNaseP catalyzes the removal of the 5'-leader sequence from pre-tRNA to produce the mature 5'-terminus. It can also cleave other RNA substrates such as 4.5S RNA. The protein component plays an auxiliary but essential role in vivo by binding to the 5'-leader sequence and broadening the substrate specificity of the ribozyme.</text>
</comment>
<proteinExistence type="predicted"/>
<dbReference type="PATRIC" id="fig|1618610.3.peg.664"/>
<dbReference type="Pfam" id="PF00825">
    <property type="entry name" value="Ribonuclease_P"/>
    <property type="match status" value="1"/>
</dbReference>
<evidence type="ECO:0000256" key="1">
    <source>
        <dbReference type="ARBA" id="ARBA00002663"/>
    </source>
</evidence>
<keyword evidence="3" id="KW-0540">Nuclease</keyword>